<comment type="catalytic activity">
    <reaction evidence="6">
        <text>P(1),P(4)-bis(5'-adenosyl) tetraphosphate + H2O = 2 ADP + 2 H(+)</text>
        <dbReference type="Rhea" id="RHEA:24252"/>
        <dbReference type="ChEBI" id="CHEBI:15377"/>
        <dbReference type="ChEBI" id="CHEBI:15378"/>
        <dbReference type="ChEBI" id="CHEBI:58141"/>
        <dbReference type="ChEBI" id="CHEBI:456216"/>
        <dbReference type="EC" id="3.6.1.41"/>
    </reaction>
</comment>
<organism evidence="8 9">
    <name type="scientific">Ethanoligenens harbinense (strain DSM 18485 / JCM 12961 / CGMCC 1.5033 / YUAN-3)</name>
    <dbReference type="NCBI Taxonomy" id="663278"/>
    <lineage>
        <taxon>Bacteria</taxon>
        <taxon>Bacillati</taxon>
        <taxon>Bacillota</taxon>
        <taxon>Clostridia</taxon>
        <taxon>Eubacteriales</taxon>
        <taxon>Oscillospiraceae</taxon>
        <taxon>Ethanoligenens</taxon>
    </lineage>
</organism>
<dbReference type="InterPro" id="IPR051094">
    <property type="entry name" value="Diverse_Catalytic_Enzymes"/>
</dbReference>
<dbReference type="GO" id="GO:0046872">
    <property type="term" value="F:metal ion binding"/>
    <property type="evidence" value="ECO:0007669"/>
    <property type="project" value="UniProtKB-KW"/>
</dbReference>
<sequence>MTKGRDQVDTQRFEKILDETLGEKRRHHSRMVSKAAAELARRYGGDPEQAAFAGLVHDIAKEMKPDAQLQTMEKYSILLDDVERVTPKLWHAIAGYALLKYEYGVADEDVLEAVRWHTTGRKGLSRLGKIVYLADCISEDRDYPGVEQARAAAARSLDAGYLDSLERSIRTLLDRGALLHLGTVEARNELLLAAK</sequence>
<keyword evidence="4 8" id="KW-0378">Hydrolase</keyword>
<evidence type="ECO:0000256" key="2">
    <source>
        <dbReference type="ARBA" id="ARBA00022723"/>
    </source>
</evidence>
<evidence type="ECO:0000256" key="6">
    <source>
        <dbReference type="ARBA" id="ARBA00049417"/>
    </source>
</evidence>
<dbReference type="InterPro" id="IPR006674">
    <property type="entry name" value="HD_domain"/>
</dbReference>
<dbReference type="SMART" id="SM00471">
    <property type="entry name" value="HDc"/>
    <property type="match status" value="1"/>
</dbReference>
<evidence type="ECO:0000256" key="3">
    <source>
        <dbReference type="ARBA" id="ARBA00022741"/>
    </source>
</evidence>
<dbReference type="InterPro" id="IPR005249">
    <property type="entry name" value="YqeK"/>
</dbReference>
<keyword evidence="2" id="KW-0479">Metal-binding</keyword>
<protein>
    <recommendedName>
        <fullName evidence="1">bis(5'-nucleosyl)-tetraphosphatase (symmetrical)</fullName>
        <ecNumber evidence="1">3.6.1.41</ecNumber>
    </recommendedName>
</protein>
<dbReference type="GO" id="GO:0000166">
    <property type="term" value="F:nucleotide binding"/>
    <property type="evidence" value="ECO:0007669"/>
    <property type="project" value="UniProtKB-KW"/>
</dbReference>
<dbReference type="EMBL" id="CP002400">
    <property type="protein sequence ID" value="ADU25912.1"/>
    <property type="molecule type" value="Genomic_DNA"/>
</dbReference>
<dbReference type="eggNOG" id="COG1713">
    <property type="taxonomic scope" value="Bacteria"/>
</dbReference>
<reference evidence="8 9" key="1">
    <citation type="submission" date="2010-12" db="EMBL/GenBank/DDBJ databases">
        <title>Complete sequence of Ethanoligenens harbinense YUAN-3.</title>
        <authorList>
            <person name="Lucas S."/>
            <person name="Copeland A."/>
            <person name="Lapidus A."/>
            <person name="Cheng J.-F."/>
            <person name="Bruce D."/>
            <person name="Goodwin L."/>
            <person name="Pitluck S."/>
            <person name="Chertkov O."/>
            <person name="Misra M."/>
            <person name="Detter J.C."/>
            <person name="Han C."/>
            <person name="Tapia R."/>
            <person name="Land M."/>
            <person name="Hauser L."/>
            <person name="Jeffries C."/>
            <person name="Kyrpides N."/>
            <person name="Ivanova N."/>
            <person name="Mikhailova N."/>
            <person name="Wang A."/>
            <person name="Mouttaki H."/>
            <person name="He Z."/>
            <person name="Zhou J."/>
            <person name="Hemme C.L."/>
            <person name="Woyke T."/>
        </authorList>
    </citation>
    <scope>NUCLEOTIDE SEQUENCE [LARGE SCALE GENOMIC DNA]</scope>
    <source>
        <strain evidence="9">DSM 18485 / JCM 12961 / CGMCC 1.5033 / YUAN-3</strain>
    </source>
</reference>
<dbReference type="InterPro" id="IPR003607">
    <property type="entry name" value="HD/PDEase_dom"/>
</dbReference>
<dbReference type="InterPro" id="IPR006675">
    <property type="entry name" value="HDIG_dom"/>
</dbReference>
<dbReference type="GO" id="GO:0008803">
    <property type="term" value="F:bis(5'-nucleosyl)-tetraphosphatase (symmetrical) activity"/>
    <property type="evidence" value="ECO:0007669"/>
    <property type="project" value="UniProtKB-EC"/>
</dbReference>
<dbReference type="Gene3D" id="1.10.3210.10">
    <property type="entry name" value="Hypothetical protein af1432"/>
    <property type="match status" value="1"/>
</dbReference>
<evidence type="ECO:0000313" key="9">
    <source>
        <dbReference type="Proteomes" id="UP000001551"/>
    </source>
</evidence>
<evidence type="ECO:0000313" key="8">
    <source>
        <dbReference type="EMBL" id="ADU25912.1"/>
    </source>
</evidence>
<dbReference type="HOGENOM" id="CLU_089580_1_2_9"/>
<dbReference type="PANTHER" id="PTHR35795">
    <property type="entry name" value="SLR1885 PROTEIN"/>
    <property type="match status" value="1"/>
</dbReference>
<dbReference type="NCBIfam" id="TIGR00277">
    <property type="entry name" value="HDIG"/>
    <property type="match status" value="1"/>
</dbReference>
<evidence type="ECO:0000259" key="7">
    <source>
        <dbReference type="PROSITE" id="PS51831"/>
    </source>
</evidence>
<dbReference type="AlphaFoldDB" id="E6U7Y0"/>
<dbReference type="PANTHER" id="PTHR35795:SF1">
    <property type="entry name" value="BIS(5'-NUCLEOSYL)-TETRAPHOSPHATASE, SYMMETRICAL"/>
    <property type="match status" value="1"/>
</dbReference>
<dbReference type="Pfam" id="PF01966">
    <property type="entry name" value="HD"/>
    <property type="match status" value="1"/>
</dbReference>
<evidence type="ECO:0000256" key="1">
    <source>
        <dbReference type="ARBA" id="ARBA00012506"/>
    </source>
</evidence>
<keyword evidence="5" id="KW-0408">Iron</keyword>
<evidence type="ECO:0000256" key="4">
    <source>
        <dbReference type="ARBA" id="ARBA00022801"/>
    </source>
</evidence>
<dbReference type="Proteomes" id="UP000001551">
    <property type="component" value="Chromosome"/>
</dbReference>
<dbReference type="EC" id="3.6.1.41" evidence="1"/>
<feature type="domain" description="HD" evidence="7">
    <location>
        <begin position="25"/>
        <end position="140"/>
    </location>
</feature>
<keyword evidence="3" id="KW-0547">Nucleotide-binding</keyword>
<name>E6U7Y0_ETHHY</name>
<keyword evidence="9" id="KW-1185">Reference proteome</keyword>
<dbReference type="NCBIfam" id="TIGR00488">
    <property type="entry name" value="bis(5'-nucleosyl)-tetraphosphatase (symmetrical) YqeK"/>
    <property type="match status" value="1"/>
</dbReference>
<dbReference type="STRING" id="663278.Ethha_0326"/>
<evidence type="ECO:0000256" key="5">
    <source>
        <dbReference type="ARBA" id="ARBA00023004"/>
    </source>
</evidence>
<gene>
    <name evidence="8" type="ordered locus">Ethha_0326</name>
</gene>
<dbReference type="CDD" id="cd00077">
    <property type="entry name" value="HDc"/>
    <property type="match status" value="1"/>
</dbReference>
<dbReference type="PROSITE" id="PS51831">
    <property type="entry name" value="HD"/>
    <property type="match status" value="1"/>
</dbReference>
<proteinExistence type="predicted"/>
<dbReference type="SUPFAM" id="SSF109604">
    <property type="entry name" value="HD-domain/PDEase-like"/>
    <property type="match status" value="1"/>
</dbReference>
<accession>E6U7Y0</accession>
<dbReference type="KEGG" id="eha:Ethha_0326"/>